<dbReference type="EMBL" id="CM001269">
    <property type="protein sequence ID" value="EHH29136.1"/>
    <property type="molecule type" value="Genomic_DNA"/>
</dbReference>
<keyword evidence="1" id="KW-0732">Signal</keyword>
<sequence>VGFIFLQLWTYTVRASTDLTQNGDCSQCVHQVTEVGQQIKTIFLFYSYYECVGMLKETCLYNATQYKVCSPGNDQP</sequence>
<feature type="chain" id="PRO_5013220616" evidence="1">
    <location>
        <begin position="16"/>
        <end position="76"/>
    </location>
</feature>
<gene>
    <name evidence="2" type="ORF">EGK_09482</name>
</gene>
<proteinExistence type="predicted"/>
<accession>G7NJN6</accession>
<organism evidence="2">
    <name type="scientific">Macaca mulatta</name>
    <name type="common">Rhesus macaque</name>
    <dbReference type="NCBI Taxonomy" id="9544"/>
    <lineage>
        <taxon>Eukaryota</taxon>
        <taxon>Metazoa</taxon>
        <taxon>Chordata</taxon>
        <taxon>Craniata</taxon>
        <taxon>Vertebrata</taxon>
        <taxon>Euteleostomi</taxon>
        <taxon>Mammalia</taxon>
        <taxon>Eutheria</taxon>
        <taxon>Euarchontoglires</taxon>
        <taxon>Primates</taxon>
        <taxon>Haplorrhini</taxon>
        <taxon>Catarrhini</taxon>
        <taxon>Cercopithecidae</taxon>
        <taxon>Cercopithecinae</taxon>
        <taxon>Macaca</taxon>
    </lineage>
</organism>
<dbReference type="Proteomes" id="UP000013456">
    <property type="component" value="Chromosome 17"/>
</dbReference>
<protein>
    <submittedName>
        <fullName evidence="2">Uncharacterized protein</fullName>
    </submittedName>
</protein>
<name>G7NJN6_MACMU</name>
<reference evidence="2" key="1">
    <citation type="journal article" date="2011" name="Nat. Biotechnol.">
        <title>Genome sequencing and comparison of two nonhuman primate animal models, the cynomolgus and Chinese rhesus macaques.</title>
        <authorList>
            <person name="Yan G."/>
            <person name="Zhang G."/>
            <person name="Fang X."/>
            <person name="Zhang Y."/>
            <person name="Li C."/>
            <person name="Ling F."/>
            <person name="Cooper D.N."/>
            <person name="Li Q."/>
            <person name="Li Y."/>
            <person name="van Gool A.J."/>
            <person name="Du H."/>
            <person name="Chen J."/>
            <person name="Chen R."/>
            <person name="Zhang P."/>
            <person name="Huang Z."/>
            <person name="Thompson J.R."/>
            <person name="Meng Y."/>
            <person name="Bai Y."/>
            <person name="Wang J."/>
            <person name="Zhuo M."/>
            <person name="Wang T."/>
            <person name="Huang Y."/>
            <person name="Wei L."/>
            <person name="Li J."/>
            <person name="Wang Z."/>
            <person name="Hu H."/>
            <person name="Yang P."/>
            <person name="Le L."/>
            <person name="Stenson P.D."/>
            <person name="Li B."/>
            <person name="Liu X."/>
            <person name="Ball E.V."/>
            <person name="An N."/>
            <person name="Huang Q."/>
            <person name="Zhang Y."/>
            <person name="Fan W."/>
            <person name="Zhang X."/>
            <person name="Li Y."/>
            <person name="Wang W."/>
            <person name="Katze M.G."/>
            <person name="Su B."/>
            <person name="Nielsen R."/>
            <person name="Yang H."/>
            <person name="Wang J."/>
            <person name="Wang X."/>
            <person name="Wang J."/>
        </authorList>
    </citation>
    <scope>NUCLEOTIDE SEQUENCE [LARGE SCALE GENOMIC DNA]</scope>
    <source>
        <strain evidence="2">CR-5</strain>
    </source>
</reference>
<feature type="signal peptide" evidence="1">
    <location>
        <begin position="1"/>
        <end position="15"/>
    </location>
</feature>
<feature type="non-terminal residue" evidence="2">
    <location>
        <position position="76"/>
    </location>
</feature>
<evidence type="ECO:0000313" key="2">
    <source>
        <dbReference type="EMBL" id="EHH29136.1"/>
    </source>
</evidence>
<dbReference type="AlphaFoldDB" id="G7NJN6"/>
<feature type="non-terminal residue" evidence="2">
    <location>
        <position position="1"/>
    </location>
</feature>
<evidence type="ECO:0000256" key="1">
    <source>
        <dbReference type="SAM" id="SignalP"/>
    </source>
</evidence>